<dbReference type="InterPro" id="IPR050154">
    <property type="entry name" value="UbiB_kinase"/>
</dbReference>
<keyword evidence="2" id="KW-0472">Membrane</keyword>
<evidence type="ECO:0000313" key="4">
    <source>
        <dbReference type="EMBL" id="QCT21242.1"/>
    </source>
</evidence>
<feature type="transmembrane region" description="Helical" evidence="2">
    <location>
        <begin position="491"/>
        <end position="513"/>
    </location>
</feature>
<dbReference type="SUPFAM" id="SSF56112">
    <property type="entry name" value="Protein kinase-like (PK-like)"/>
    <property type="match status" value="1"/>
</dbReference>
<comment type="similarity">
    <text evidence="1">Belongs to the protein kinase superfamily. ADCK protein kinase family.</text>
</comment>
<reference evidence="4 5" key="1">
    <citation type="submission" date="2019-05" db="EMBL/GenBank/DDBJ databases">
        <title>Complete genome sequence of Izhakiella calystegiae KSNA2, an endophyte isolated from beach morning glory (Calystegia soldanella).</title>
        <authorList>
            <person name="Jiang L."/>
            <person name="Jeong J.C."/>
            <person name="Kim C.Y."/>
            <person name="Kim D.H."/>
            <person name="Kim S.W."/>
            <person name="Lee j."/>
        </authorList>
    </citation>
    <scope>NUCLEOTIDE SEQUENCE [LARGE SCALE GENOMIC DNA]</scope>
    <source>
        <strain evidence="4 5">KSNA2</strain>
    </source>
</reference>
<keyword evidence="2" id="KW-0812">Transmembrane</keyword>
<dbReference type="CDD" id="cd05121">
    <property type="entry name" value="ABC1_ADCK3-like"/>
    <property type="match status" value="1"/>
</dbReference>
<keyword evidence="2" id="KW-1133">Transmembrane helix</keyword>
<feature type="transmembrane region" description="Helical" evidence="2">
    <location>
        <begin position="519"/>
        <end position="542"/>
    </location>
</feature>
<dbReference type="PANTHER" id="PTHR10566">
    <property type="entry name" value="CHAPERONE-ACTIVITY OF BC1 COMPLEX CABC1 -RELATED"/>
    <property type="match status" value="1"/>
</dbReference>
<dbReference type="InterPro" id="IPR004147">
    <property type="entry name" value="ABC1_dom"/>
</dbReference>
<dbReference type="OrthoDB" id="9795390at2"/>
<dbReference type="KEGG" id="izh:FEM41_17090"/>
<name>A0A4P8YR72_9ENTR</name>
<dbReference type="InterPro" id="IPR011009">
    <property type="entry name" value="Kinase-like_dom_sf"/>
</dbReference>
<evidence type="ECO:0000256" key="1">
    <source>
        <dbReference type="ARBA" id="ARBA00009670"/>
    </source>
</evidence>
<evidence type="ECO:0000256" key="2">
    <source>
        <dbReference type="SAM" id="Phobius"/>
    </source>
</evidence>
<evidence type="ECO:0000259" key="3">
    <source>
        <dbReference type="Pfam" id="PF03109"/>
    </source>
</evidence>
<keyword evidence="4" id="KW-0808">Transferase</keyword>
<proteinExistence type="inferred from homology"/>
<accession>A0A4P8YR72</accession>
<dbReference type="GO" id="GO:0016301">
    <property type="term" value="F:kinase activity"/>
    <property type="evidence" value="ECO:0007669"/>
    <property type="project" value="UniProtKB-KW"/>
</dbReference>
<dbReference type="RefSeq" id="WP_138097398.1">
    <property type="nucleotide sequence ID" value="NZ_CP040428.1"/>
</dbReference>
<keyword evidence="5" id="KW-1185">Reference proteome</keyword>
<dbReference type="Proteomes" id="UP000302163">
    <property type="component" value="Chromosome"/>
</dbReference>
<dbReference type="EMBL" id="CP040428">
    <property type="protein sequence ID" value="QCT21242.1"/>
    <property type="molecule type" value="Genomic_DNA"/>
</dbReference>
<dbReference type="PANTHER" id="PTHR10566:SF113">
    <property type="entry name" value="PROTEIN ACTIVITY OF BC1 COMPLEX KINASE 7, CHLOROPLASTIC"/>
    <property type="match status" value="1"/>
</dbReference>
<evidence type="ECO:0000313" key="5">
    <source>
        <dbReference type="Proteomes" id="UP000302163"/>
    </source>
</evidence>
<gene>
    <name evidence="4" type="ORF">FEM41_17090</name>
</gene>
<protein>
    <submittedName>
        <fullName evidence="4">AarF/ABC1/UbiB kinase family protein</fullName>
    </submittedName>
</protein>
<dbReference type="AlphaFoldDB" id="A0A4P8YR72"/>
<sequence>MLKMMLVTARDRVRLTEITSVLIRYGLQDIARMLGLTTLRDTLRRDRERTQAQSMPERLRHALEELGPTFVKLGQILATRTDLLDPVWTDELEKLHSQARALPWESLAEQICEDLGAEPEQIFAEFDRTPIAAASMAQIYRARLHSGEAVVVKVLRPGLERTIRADLRLLTFLAGALEEQSSQLARYHPSQIVLGLATALNHELDLTQEASNCEQIARCFADDPQVVIPAIHWAWTSPRLMVQEFVPGMAPESPQQLIDAGLDGHILAREGARAFMEMVLEHRLWHADPHPGNVMALEGNRVGFIDFGMVGRLSERRRNQLLMMLDAIAGRQSEGIVNALIEWSGDEAIDINRFELAAQNFLDKQGSAPMKLGKALADLLAMVREFRLALPPDLALLFKALITADGVLQRLDPGFDIVATLRPMLREVVLRRYRPGGARRRLMALGAQALDAGEELPQTLRLMLRRLKMGKVNADLEIKNIGLLSRALERAAVTLAIAVVTAAFALGITPWLMESGWRIWGIPVFPLFGLLACGTGIFLLALRLRR</sequence>
<organism evidence="4 5">
    <name type="scientific">Jejubacter calystegiae</name>
    <dbReference type="NCBI Taxonomy" id="2579935"/>
    <lineage>
        <taxon>Bacteria</taxon>
        <taxon>Pseudomonadati</taxon>
        <taxon>Pseudomonadota</taxon>
        <taxon>Gammaproteobacteria</taxon>
        <taxon>Enterobacterales</taxon>
        <taxon>Enterobacteriaceae</taxon>
        <taxon>Jejubacter</taxon>
    </lineage>
</organism>
<keyword evidence="4" id="KW-0418">Kinase</keyword>
<feature type="domain" description="ABC1 atypical kinase-like" evidence="3">
    <location>
        <begin position="94"/>
        <end position="338"/>
    </location>
</feature>
<dbReference type="Pfam" id="PF03109">
    <property type="entry name" value="ABC1"/>
    <property type="match status" value="1"/>
</dbReference>